<keyword evidence="3" id="KW-1133">Transmembrane helix</keyword>
<feature type="region of interest" description="Disordered" evidence="5">
    <location>
        <begin position="190"/>
        <end position="239"/>
    </location>
</feature>
<dbReference type="GeneID" id="28730485"/>
<keyword evidence="6" id="KW-0732">Signal</keyword>
<dbReference type="STRING" id="77020.A0A0M9VP48"/>
<feature type="region of interest" description="Disordered" evidence="5">
    <location>
        <begin position="796"/>
        <end position="815"/>
    </location>
</feature>
<evidence type="ECO:0000256" key="4">
    <source>
        <dbReference type="ARBA" id="ARBA00023136"/>
    </source>
</evidence>
<dbReference type="EMBL" id="LGAV01000004">
    <property type="protein sequence ID" value="KOS14062.1"/>
    <property type="molecule type" value="Genomic_DNA"/>
</dbReference>
<dbReference type="InterPro" id="IPR012919">
    <property type="entry name" value="SUN_dom"/>
</dbReference>
<reference evidence="8 9" key="1">
    <citation type="submission" date="2015-07" db="EMBL/GenBank/DDBJ databases">
        <title>Draft Genome Sequence of Malassezia furfur CBS1878 and Malassezia pachydermatis CBS1879.</title>
        <authorList>
            <person name="Triana S."/>
            <person name="Ohm R."/>
            <person name="Gonzalez A."/>
            <person name="DeCock H."/>
            <person name="Restrepo S."/>
            <person name="Celis A."/>
        </authorList>
    </citation>
    <scope>NUCLEOTIDE SEQUENCE [LARGE SCALE GENOMIC DNA]</scope>
    <source>
        <strain evidence="8 9">CBS 1879</strain>
    </source>
</reference>
<evidence type="ECO:0000256" key="6">
    <source>
        <dbReference type="SAM" id="SignalP"/>
    </source>
</evidence>
<feature type="compositionally biased region" description="Low complexity" evidence="5">
    <location>
        <begin position="213"/>
        <end position="231"/>
    </location>
</feature>
<organism evidence="8 9">
    <name type="scientific">Malassezia pachydermatis</name>
    <dbReference type="NCBI Taxonomy" id="77020"/>
    <lineage>
        <taxon>Eukaryota</taxon>
        <taxon>Fungi</taxon>
        <taxon>Dikarya</taxon>
        <taxon>Basidiomycota</taxon>
        <taxon>Ustilaginomycotina</taxon>
        <taxon>Malasseziomycetes</taxon>
        <taxon>Malasseziales</taxon>
        <taxon>Malasseziaceae</taxon>
        <taxon>Malassezia</taxon>
    </lineage>
</organism>
<dbReference type="AlphaFoldDB" id="A0A0M9VP48"/>
<feature type="signal peptide" evidence="6">
    <location>
        <begin position="1"/>
        <end position="28"/>
    </location>
</feature>
<feature type="compositionally biased region" description="Low complexity" evidence="5">
    <location>
        <begin position="627"/>
        <end position="638"/>
    </location>
</feature>
<dbReference type="InterPro" id="IPR045120">
    <property type="entry name" value="Suco/Slp1-like"/>
</dbReference>
<evidence type="ECO:0000256" key="2">
    <source>
        <dbReference type="ARBA" id="ARBA00022692"/>
    </source>
</evidence>
<dbReference type="Pfam" id="PF07738">
    <property type="entry name" value="Sad1_UNC"/>
    <property type="match status" value="1"/>
</dbReference>
<dbReference type="GO" id="GO:0005737">
    <property type="term" value="C:cytoplasm"/>
    <property type="evidence" value="ECO:0007669"/>
    <property type="project" value="TreeGrafter"/>
</dbReference>
<proteinExistence type="predicted"/>
<gene>
    <name evidence="8" type="ORF">Malapachy_4154</name>
</gene>
<feature type="region of interest" description="Disordered" evidence="5">
    <location>
        <begin position="899"/>
        <end position="918"/>
    </location>
</feature>
<keyword evidence="4" id="KW-0472">Membrane</keyword>
<dbReference type="PROSITE" id="PS51469">
    <property type="entry name" value="SUN"/>
    <property type="match status" value="1"/>
</dbReference>
<dbReference type="GO" id="GO:0016020">
    <property type="term" value="C:membrane"/>
    <property type="evidence" value="ECO:0007669"/>
    <property type="project" value="InterPro"/>
</dbReference>
<evidence type="ECO:0000313" key="8">
    <source>
        <dbReference type="EMBL" id="KOS14062.1"/>
    </source>
</evidence>
<dbReference type="VEuPathDB" id="FungiDB:Malapachy_4154"/>
<keyword evidence="2" id="KW-0812">Transmembrane</keyword>
<comment type="caution">
    <text evidence="8">The sequence shown here is derived from an EMBL/GenBank/DDBJ whole genome shotgun (WGS) entry which is preliminary data.</text>
</comment>
<feature type="compositionally biased region" description="Basic and acidic residues" evidence="5">
    <location>
        <begin position="203"/>
        <end position="212"/>
    </location>
</feature>
<feature type="compositionally biased region" description="Basic and acidic residues" evidence="5">
    <location>
        <begin position="601"/>
        <end position="616"/>
    </location>
</feature>
<protein>
    <recommendedName>
        <fullName evidence="7">SUN domain-containing protein</fullName>
    </recommendedName>
</protein>
<dbReference type="PANTHER" id="PTHR12953:SF0">
    <property type="entry name" value="SUN DOMAIN-CONTAINING OSSIFICATION FACTOR"/>
    <property type="match status" value="1"/>
</dbReference>
<dbReference type="GO" id="GO:0012505">
    <property type="term" value="C:endomembrane system"/>
    <property type="evidence" value="ECO:0007669"/>
    <property type="project" value="UniProtKB-SubCell"/>
</dbReference>
<keyword evidence="9" id="KW-1185">Reference proteome</keyword>
<dbReference type="RefSeq" id="XP_017991694.1">
    <property type="nucleotide sequence ID" value="XM_018138609.1"/>
</dbReference>
<evidence type="ECO:0000313" key="9">
    <source>
        <dbReference type="Proteomes" id="UP000037751"/>
    </source>
</evidence>
<feature type="region of interest" description="Disordered" evidence="5">
    <location>
        <begin position="582"/>
        <end position="643"/>
    </location>
</feature>
<dbReference type="GO" id="GO:0034975">
    <property type="term" value="P:protein folding in endoplasmic reticulum"/>
    <property type="evidence" value="ECO:0007669"/>
    <property type="project" value="TreeGrafter"/>
</dbReference>
<evidence type="ECO:0000256" key="3">
    <source>
        <dbReference type="ARBA" id="ARBA00022989"/>
    </source>
</evidence>
<accession>A0A0M9VP48</accession>
<dbReference type="PANTHER" id="PTHR12953">
    <property type="entry name" value="MEMBRANE PROTEIN CH1 RELATED"/>
    <property type="match status" value="1"/>
</dbReference>
<name>A0A0M9VP48_9BASI</name>
<evidence type="ECO:0000256" key="1">
    <source>
        <dbReference type="ARBA" id="ARBA00004308"/>
    </source>
</evidence>
<feature type="domain" description="SUN" evidence="7">
    <location>
        <begin position="254"/>
        <end position="426"/>
    </location>
</feature>
<feature type="compositionally biased region" description="Basic residues" evidence="5">
    <location>
        <begin position="193"/>
        <end position="202"/>
    </location>
</feature>
<dbReference type="OrthoDB" id="266334at2759"/>
<evidence type="ECO:0000256" key="5">
    <source>
        <dbReference type="SAM" id="MobiDB-lite"/>
    </source>
</evidence>
<evidence type="ECO:0000259" key="7">
    <source>
        <dbReference type="PROSITE" id="PS51469"/>
    </source>
</evidence>
<feature type="chain" id="PRO_5005839260" description="SUN domain-containing protein" evidence="6">
    <location>
        <begin position="29"/>
        <end position="918"/>
    </location>
</feature>
<sequence length="918" mass="100943">MLGVTASGQGRFAAVAIVLWYIVQVGQALVLAQDVPREVPVRLMDAASSSMPSSWPSGPDSSSTLTCITPGSDFPVSTLQDGDHDTHSISLRSDPRRMLLSDDLLLCEVPMSSVAGAHDGTQRVYAVLGTVVVPQHGAPVMMPVSSPPPHVPALEALEGTEAQAATHPPQERTGDPLLSFDEWKEQHLEHARKSAKSKKAVNKTRDTTKAETADATPSTSTTTQAASKTLTPLPNDPRPTAEKVLAHAIAMEPDPPIIVALEEPSSELRELKHRWNYASLDCAAVLHQANPSAKFASAILSEKKDRYMLSPCPSQSGKEGHVESQFVIVELCQQIRVDTVVLANLEFFSSMFKLFSVRVARSLHAPETEWHSLGLFHARNIRGPQVFKLEHAPQSYYRFMRIDFLEHYGTEYYCPVSLLRVYGRNEREDADEDILNEMNAMEDDEGDEEEECVVTDVECPPDTEVVWSQDQWMDPACASPLFSSLLSPGCVWDRPGRGISPLLMPPMAVWPTLSSYDELVDGEDSILLDMIVPTPELVSMPTSLPTSRSSATTEHVTLPTSVSRFSDVDPAITLTSTSVTTATNTTRSTLGGMKVSDNDTLDTKKKGITKNADKTKSSYKASNETKSSSGSNSSSGSSSNGGGESIFRTITKRLSALEANTSLSMQFLQLNSELLRDKINQLESTQELRLNDLIKALNTTQTRLTEDRMAQHNLALQHTVAALEAQRRRHDAERAVLLARMERMSAEVRTEKRWSMAQLFLLLLMLLITVLTRSSLAPGLLGYERAASEAQRQWADGMPPSFLRPPMSPPRMASPEPVTHLELEADEWSEVQPTRPALVPRAENTPPAYTLTPQAIKSLQRQRRRRSAISAASPVARVRRRAVARQDTLRERPSVVVAAQSSSLDEDEAFLEESVVSM</sequence>
<dbReference type="Proteomes" id="UP000037751">
    <property type="component" value="Unassembled WGS sequence"/>
</dbReference>
<comment type="subcellular location">
    <subcellularLocation>
        <location evidence="1">Endomembrane system</location>
    </subcellularLocation>
</comment>